<dbReference type="PRINTS" id="PR01662">
    <property type="entry name" value="MCMPROTEIN6"/>
</dbReference>
<proteinExistence type="inferred from homology"/>
<dbReference type="Gene3D" id="2.40.50.140">
    <property type="entry name" value="Nucleic acid-binding proteins"/>
    <property type="match status" value="1"/>
</dbReference>
<feature type="domain" description="MCM C-terminal AAA(+) ATPase" evidence="13">
    <location>
        <begin position="322"/>
        <end position="527"/>
    </location>
</feature>
<dbReference type="GO" id="GO:1990518">
    <property type="term" value="F:single-stranded 3'-5' DNA helicase activity"/>
    <property type="evidence" value="ECO:0007669"/>
    <property type="project" value="TreeGrafter"/>
</dbReference>
<dbReference type="Pfam" id="PF00493">
    <property type="entry name" value="MCM"/>
    <property type="match status" value="1"/>
</dbReference>
<dbReference type="PROSITE" id="PS00847">
    <property type="entry name" value="MCM_1"/>
    <property type="match status" value="1"/>
</dbReference>
<evidence type="ECO:0000256" key="11">
    <source>
        <dbReference type="RuleBase" id="RU004070"/>
    </source>
</evidence>
<evidence type="ECO:0000256" key="10">
    <source>
        <dbReference type="ARBA" id="ARBA00023306"/>
    </source>
</evidence>
<dbReference type="GO" id="GO:0031261">
    <property type="term" value="C:DNA replication preinitiation complex"/>
    <property type="evidence" value="ECO:0007669"/>
    <property type="project" value="UniProtKB-ARBA"/>
</dbReference>
<dbReference type="OrthoDB" id="1744952at2759"/>
<dbReference type="GO" id="GO:0006279">
    <property type="term" value="P:premeiotic DNA replication"/>
    <property type="evidence" value="ECO:0007669"/>
    <property type="project" value="UniProtKB-ARBA"/>
</dbReference>
<name>A0A086J010_NEMA1</name>
<evidence type="ECO:0000256" key="7">
    <source>
        <dbReference type="ARBA" id="ARBA00022840"/>
    </source>
</evidence>
<evidence type="ECO:0000256" key="9">
    <source>
        <dbReference type="ARBA" id="ARBA00023242"/>
    </source>
</evidence>
<keyword evidence="7 11" id="KW-0067">ATP-binding</keyword>
<dbReference type="InterPro" id="IPR041562">
    <property type="entry name" value="MCM_lid"/>
</dbReference>
<comment type="caution">
    <text evidence="14">The sequence shown here is derived from an EMBL/GenBank/DDBJ whole genome shotgun (WGS) entry which is preliminary data.</text>
</comment>
<dbReference type="FunFam" id="2.20.28.10:FF:000003">
    <property type="entry name" value="DNA helicase"/>
    <property type="match status" value="1"/>
</dbReference>
<dbReference type="PANTHER" id="PTHR11630:SF43">
    <property type="entry name" value="DNA REPLICATION LICENSING FACTOR MCM6"/>
    <property type="match status" value="1"/>
</dbReference>
<keyword evidence="3 12" id="KW-0235">DNA replication</keyword>
<dbReference type="EMBL" id="AKIJ01000005">
    <property type="protein sequence ID" value="KFG25478.1"/>
    <property type="molecule type" value="Genomic_DNA"/>
</dbReference>
<keyword evidence="10 12" id="KW-0131">Cell cycle</keyword>
<dbReference type="PRINTS" id="PR01657">
    <property type="entry name" value="MCMFAMILY"/>
</dbReference>
<dbReference type="InterPro" id="IPR027925">
    <property type="entry name" value="MCM_N"/>
</dbReference>
<evidence type="ECO:0000256" key="4">
    <source>
        <dbReference type="ARBA" id="ARBA00022741"/>
    </source>
</evidence>
<dbReference type="Pfam" id="PF18263">
    <property type="entry name" value="WHD_MCM6"/>
    <property type="match status" value="1"/>
</dbReference>
<dbReference type="InterPro" id="IPR012340">
    <property type="entry name" value="NA-bd_OB-fold"/>
</dbReference>
<dbReference type="InterPro" id="IPR031327">
    <property type="entry name" value="MCM"/>
</dbReference>
<evidence type="ECO:0000313" key="14">
    <source>
        <dbReference type="EMBL" id="KFG25478.1"/>
    </source>
</evidence>
<dbReference type="GO" id="GO:0097373">
    <property type="term" value="C:MCM core complex"/>
    <property type="evidence" value="ECO:0007669"/>
    <property type="project" value="UniProtKB-ARBA"/>
</dbReference>
<reference evidence="14 15" key="1">
    <citation type="journal article" date="2014" name="Genome Announc.">
        <title>Genome Sequence of the Microsporidian Species Nematocida sp1 Strain ERTm6 (ATCC PRA-372).</title>
        <authorList>
            <person name="Bakowski M.A."/>
            <person name="Priest M."/>
            <person name="Young S."/>
            <person name="Cuomo C.A."/>
            <person name="Troemel E.R."/>
        </authorList>
    </citation>
    <scope>NUCLEOTIDE SEQUENCE [LARGE SCALE GENOMIC DNA]</scope>
    <source>
        <strain evidence="14 15">ERTm6</strain>
    </source>
</reference>
<keyword evidence="6 12" id="KW-0347">Helicase</keyword>
<dbReference type="InterPro" id="IPR033762">
    <property type="entry name" value="MCM_OB"/>
</dbReference>
<keyword evidence="8 11" id="KW-0238">DNA-binding</keyword>
<dbReference type="InterPro" id="IPR001208">
    <property type="entry name" value="MCM_dom"/>
</dbReference>
<dbReference type="SMART" id="SM00350">
    <property type="entry name" value="MCM"/>
    <property type="match status" value="1"/>
</dbReference>
<dbReference type="RefSeq" id="XP_052904033.1">
    <property type="nucleotide sequence ID" value="XM_053049862.1"/>
</dbReference>
<dbReference type="HOGENOM" id="CLU_000995_3_2_1"/>
<dbReference type="Pfam" id="PF17207">
    <property type="entry name" value="MCM_OB"/>
    <property type="match status" value="1"/>
</dbReference>
<dbReference type="Pfam" id="PF17855">
    <property type="entry name" value="MCM_lid"/>
    <property type="match status" value="1"/>
</dbReference>
<comment type="function">
    <text evidence="12">Acts as component of the MCM2-7 complex (MCM complex) which is the replicative helicase essential for 'once per cell cycle' DNA replication initiation and elongation in eukaryotic cells. The active ATPase sites in the MCM2-7 ring are formed through the interaction surfaces of two neighboring subunits such that a critical structure of a conserved arginine finger motif is provided in trans relative to the ATP-binding site of the Walker A box of the adjacent subunit. The six ATPase active sites, however, are likely to contribute differentially to the complex helicase activity.</text>
</comment>
<protein>
    <recommendedName>
        <fullName evidence="12">DNA replication licensing factor MCM6</fullName>
        <ecNumber evidence="12">3.6.4.12</ecNumber>
    </recommendedName>
</protein>
<dbReference type="GO" id="GO:0003697">
    <property type="term" value="F:single-stranded DNA binding"/>
    <property type="evidence" value="ECO:0007669"/>
    <property type="project" value="TreeGrafter"/>
</dbReference>
<dbReference type="GO" id="GO:1902969">
    <property type="term" value="P:mitotic DNA replication"/>
    <property type="evidence" value="ECO:0007669"/>
    <property type="project" value="TreeGrafter"/>
</dbReference>
<evidence type="ECO:0000256" key="8">
    <source>
        <dbReference type="ARBA" id="ARBA00023125"/>
    </source>
</evidence>
<dbReference type="EC" id="3.6.4.12" evidence="12"/>
<keyword evidence="5 12" id="KW-0378">Hydrolase</keyword>
<dbReference type="InterPro" id="IPR008049">
    <property type="entry name" value="MCM6"/>
</dbReference>
<dbReference type="GO" id="GO:0016887">
    <property type="term" value="F:ATP hydrolysis activity"/>
    <property type="evidence" value="ECO:0007669"/>
    <property type="project" value="RHEA"/>
</dbReference>
<dbReference type="Gene3D" id="1.20.58.870">
    <property type="match status" value="1"/>
</dbReference>
<dbReference type="GO" id="GO:0005524">
    <property type="term" value="F:ATP binding"/>
    <property type="evidence" value="ECO:0007669"/>
    <property type="project" value="UniProtKB-UniRule"/>
</dbReference>
<dbReference type="GO" id="GO:0005656">
    <property type="term" value="C:nuclear pre-replicative complex"/>
    <property type="evidence" value="ECO:0007669"/>
    <property type="project" value="UniProtKB-ARBA"/>
</dbReference>
<evidence type="ECO:0000256" key="2">
    <source>
        <dbReference type="ARBA" id="ARBA00008010"/>
    </source>
</evidence>
<gene>
    <name evidence="14" type="ORF">NESG_02253</name>
</gene>
<dbReference type="GO" id="GO:0043596">
    <property type="term" value="C:nuclear replication fork"/>
    <property type="evidence" value="ECO:0007669"/>
    <property type="project" value="UniProtKB-ARBA"/>
</dbReference>
<dbReference type="Gene3D" id="3.40.50.300">
    <property type="entry name" value="P-loop containing nucleotide triphosphate hydrolases"/>
    <property type="match status" value="1"/>
</dbReference>
<dbReference type="Gene3D" id="2.20.28.10">
    <property type="match status" value="1"/>
</dbReference>
<evidence type="ECO:0000259" key="13">
    <source>
        <dbReference type="PROSITE" id="PS50051"/>
    </source>
</evidence>
<comment type="similarity">
    <text evidence="2 11">Belongs to the MCM family.</text>
</comment>
<keyword evidence="9" id="KW-0539">Nucleus</keyword>
<keyword evidence="15" id="KW-1185">Reference proteome</keyword>
<dbReference type="InterPro" id="IPR041024">
    <property type="entry name" value="Mcm6_C"/>
</dbReference>
<evidence type="ECO:0000256" key="3">
    <source>
        <dbReference type="ARBA" id="ARBA00022705"/>
    </source>
</evidence>
<dbReference type="InterPro" id="IPR027417">
    <property type="entry name" value="P-loop_NTPase"/>
</dbReference>
<organism evidence="14 15">
    <name type="scientific">Nematocida ausubeli (strain ATCC PRA-371 / ERTm2)</name>
    <name type="common">Nematode killer fungus</name>
    <dbReference type="NCBI Taxonomy" id="1913371"/>
    <lineage>
        <taxon>Eukaryota</taxon>
        <taxon>Fungi</taxon>
        <taxon>Fungi incertae sedis</taxon>
        <taxon>Microsporidia</taxon>
        <taxon>Nematocida</taxon>
    </lineage>
</organism>
<dbReference type="Gene3D" id="3.30.1640.10">
    <property type="entry name" value="mini-chromosome maintenance (MCM) complex, chain A, domain 1"/>
    <property type="match status" value="1"/>
</dbReference>
<dbReference type="GO" id="GO:0006270">
    <property type="term" value="P:DNA replication initiation"/>
    <property type="evidence" value="ECO:0007669"/>
    <property type="project" value="UniProtKB-UniRule"/>
</dbReference>
<dbReference type="FunFam" id="3.40.50.300:FF:002469">
    <property type="entry name" value="Cell division control protein 21"/>
    <property type="match status" value="1"/>
</dbReference>
<dbReference type="PANTHER" id="PTHR11630">
    <property type="entry name" value="DNA REPLICATION LICENSING FACTOR MCM FAMILY MEMBER"/>
    <property type="match status" value="1"/>
</dbReference>
<comment type="subcellular location">
    <subcellularLocation>
        <location evidence="1 12">Nucleus</location>
    </subcellularLocation>
</comment>
<evidence type="ECO:0000313" key="15">
    <source>
        <dbReference type="Proteomes" id="UP000054524"/>
    </source>
</evidence>
<dbReference type="GO" id="GO:0042555">
    <property type="term" value="C:MCM complex"/>
    <property type="evidence" value="ECO:0007669"/>
    <property type="project" value="UniProtKB-UniRule"/>
</dbReference>
<sequence length="740" mass="82768">METSCVQKCIDFLEALDENKNRKYIQEIKKAIEENRRSIPIEYSDMFNHDQALAIEAKRNFPIIEKHLSKAIEILTAKYCPEFKRKGVSTREEEFIPCVYGLDVIYSVRDLKTGLLGQLVSFSGIVTRSSQSKPELLEGTFECLECKAMVRGVLQERMYRQPLSCINPMCLNRSKFKLCLDESKFSDYQRIRVQEPVGETGDSQAMPRTIEVLLRNDLVEIAKPGDCVIITGYLTAIACQRDALGHSNTTKVGLSKAPEADAVRGKSAQGKSINHELIFSGISVSKRQNDPFTTLLEKKHKESHVSELDRMKVETMAQAPSLLSKLASSLFPSICGHDNIKMAILLMLVGGTSKKTPEGISLRGDINILLVGDPGTAKSQFLKQTSTLVERGVYTSGKGSSAAGLTASVIKDDTGEFSIEAGALMLSDSGVCCIDEFDKMDERDRVAIHEAMEQQSITIAKGGIHATLSARTKILAAANPVKGRYDMRKTLRQNVRLSPPIMSRFDLFFILVDSISIEHDQVISSHILKSHMAHGKSTIMQESFFSVEDVKTFIRVVKTREPILSKEAGAVIVEKYLEIRKNNSVHAFNATPRQLESIIRLSEAVAKVYGYNEVSTECVEQAYLLLSGSIMNVITDDIKLSVADVVGERTYTISFDEYMKMTSALVKIVQMKAGSDGIERENLQKAYIEENENEITTEEEYFNMQEKLTGLIDQLLYKEGVFYEQGENKRILLHPNYNLF</sequence>
<dbReference type="Proteomes" id="UP000054524">
    <property type="component" value="Unassembled WGS sequence"/>
</dbReference>
<comment type="catalytic activity">
    <reaction evidence="12">
        <text>ATP + H2O = ADP + phosphate + H(+)</text>
        <dbReference type="Rhea" id="RHEA:13065"/>
        <dbReference type="ChEBI" id="CHEBI:15377"/>
        <dbReference type="ChEBI" id="CHEBI:15378"/>
        <dbReference type="ChEBI" id="CHEBI:30616"/>
        <dbReference type="ChEBI" id="CHEBI:43474"/>
        <dbReference type="ChEBI" id="CHEBI:456216"/>
        <dbReference type="EC" id="3.6.4.12"/>
    </reaction>
</comment>
<dbReference type="PROSITE" id="PS50051">
    <property type="entry name" value="MCM_2"/>
    <property type="match status" value="1"/>
</dbReference>
<comment type="subunit">
    <text evidence="12">Component of the MCM2-7 complex.</text>
</comment>
<dbReference type="Pfam" id="PF14551">
    <property type="entry name" value="MCM_N"/>
    <property type="match status" value="1"/>
</dbReference>
<dbReference type="GO" id="GO:0000727">
    <property type="term" value="P:double-strand break repair via break-induced replication"/>
    <property type="evidence" value="ECO:0007669"/>
    <property type="project" value="TreeGrafter"/>
</dbReference>
<evidence type="ECO:0000256" key="6">
    <source>
        <dbReference type="ARBA" id="ARBA00022806"/>
    </source>
</evidence>
<dbReference type="SUPFAM" id="SSF52540">
    <property type="entry name" value="P-loop containing nucleoside triphosphate hydrolases"/>
    <property type="match status" value="1"/>
</dbReference>
<dbReference type="SUPFAM" id="SSF50249">
    <property type="entry name" value="Nucleic acid-binding proteins"/>
    <property type="match status" value="1"/>
</dbReference>
<evidence type="ECO:0000256" key="1">
    <source>
        <dbReference type="ARBA" id="ARBA00004123"/>
    </source>
</evidence>
<evidence type="ECO:0000256" key="12">
    <source>
        <dbReference type="RuleBase" id="RU368064"/>
    </source>
</evidence>
<keyword evidence="4 11" id="KW-0547">Nucleotide-binding</keyword>
<dbReference type="GeneID" id="77677226"/>
<evidence type="ECO:0000256" key="5">
    <source>
        <dbReference type="ARBA" id="ARBA00022801"/>
    </source>
</evidence>
<dbReference type="AlphaFoldDB" id="A0A086J010"/>
<dbReference type="InterPro" id="IPR018525">
    <property type="entry name" value="MCM_CS"/>
</dbReference>
<accession>A0A086J010</accession>